<dbReference type="InterPro" id="IPR011050">
    <property type="entry name" value="Pectin_lyase_fold/virulence"/>
</dbReference>
<dbReference type="GO" id="GO:0030599">
    <property type="term" value="F:pectinesterase activity"/>
    <property type="evidence" value="ECO:0007669"/>
    <property type="project" value="UniProtKB-UniRule"/>
</dbReference>
<keyword evidence="2 5" id="KW-0378">Hydrolase</keyword>
<dbReference type="GO" id="GO:0009279">
    <property type="term" value="C:cell outer membrane"/>
    <property type="evidence" value="ECO:0007669"/>
    <property type="project" value="TreeGrafter"/>
</dbReference>
<protein>
    <recommendedName>
        <fullName evidence="5">Pectinesterase</fullName>
        <ecNumber evidence="5">3.1.1.11</ecNumber>
    </recommendedName>
</protein>
<organism evidence="7 8">
    <name type="scientific">Mucilaginibacter arboris</name>
    <dbReference type="NCBI Taxonomy" id="2682090"/>
    <lineage>
        <taxon>Bacteria</taxon>
        <taxon>Pseudomonadati</taxon>
        <taxon>Bacteroidota</taxon>
        <taxon>Sphingobacteriia</taxon>
        <taxon>Sphingobacteriales</taxon>
        <taxon>Sphingobacteriaceae</taxon>
        <taxon>Mucilaginibacter</taxon>
    </lineage>
</organism>
<dbReference type="InterPro" id="IPR000070">
    <property type="entry name" value="Pectinesterase_cat"/>
</dbReference>
<name>A0A7K1SS09_9SPHI</name>
<comment type="similarity">
    <text evidence="1">Belongs to the pectinesterase family.</text>
</comment>
<dbReference type="Pfam" id="PF01095">
    <property type="entry name" value="Pectinesterase"/>
    <property type="match status" value="1"/>
</dbReference>
<dbReference type="GO" id="GO:0045490">
    <property type="term" value="P:pectin catabolic process"/>
    <property type="evidence" value="ECO:0007669"/>
    <property type="project" value="UniProtKB-UniRule"/>
</dbReference>
<evidence type="ECO:0000313" key="8">
    <source>
        <dbReference type="Proteomes" id="UP000462014"/>
    </source>
</evidence>
<dbReference type="PANTHER" id="PTHR31321">
    <property type="entry name" value="ACYL-COA THIOESTER HYDROLASE YBHC-RELATED"/>
    <property type="match status" value="1"/>
</dbReference>
<sequence length="321" mass="36133">MKNMLFLRLLFIVLLFAANAVKAQQKQYDFVVAKDGSGNFKTVQEAINAVPALRKQTTTVFIKNGIYKEKLTLPTNKTMVKFIGENVGKTIITYDDYHQKKNQFGEEIGTSGSAGFFIYGNDFSAENITFQNTAGPIGQAVAVWTSGDRMIFKNCRFLGFQDTLYTFGYGSRQYYKNCYIEGTVDFIFGSSTAVFEDCELFCKKNGFVTAASTPDSTKYGYVFLHCKITGDAPEGSFYLGRPWRPYAKVAYLNCDLGKQINLKGWNNWGNANNEKTAQYAEYKSTGPGANAAERVNWAKQLTDEEAKQYTLQNIFRGWKPD</sequence>
<evidence type="ECO:0000256" key="1">
    <source>
        <dbReference type="ARBA" id="ARBA00008891"/>
    </source>
</evidence>
<evidence type="ECO:0000256" key="3">
    <source>
        <dbReference type="ARBA" id="ARBA00023085"/>
    </source>
</evidence>
<dbReference type="Proteomes" id="UP000462014">
    <property type="component" value="Unassembled WGS sequence"/>
</dbReference>
<comment type="catalytic activity">
    <reaction evidence="5">
        <text>[(1-&gt;4)-alpha-D-galacturonosyl methyl ester](n) + n H2O = [(1-&gt;4)-alpha-D-galacturonosyl](n) + n methanol + n H(+)</text>
        <dbReference type="Rhea" id="RHEA:22380"/>
        <dbReference type="Rhea" id="RHEA-COMP:14570"/>
        <dbReference type="Rhea" id="RHEA-COMP:14573"/>
        <dbReference type="ChEBI" id="CHEBI:15377"/>
        <dbReference type="ChEBI" id="CHEBI:15378"/>
        <dbReference type="ChEBI" id="CHEBI:17790"/>
        <dbReference type="ChEBI" id="CHEBI:140522"/>
        <dbReference type="ChEBI" id="CHEBI:140523"/>
        <dbReference type="EC" id="3.1.1.11"/>
    </reaction>
</comment>
<evidence type="ECO:0000256" key="4">
    <source>
        <dbReference type="PROSITE-ProRule" id="PRU10040"/>
    </source>
</evidence>
<accession>A0A7K1SS09</accession>
<dbReference type="EMBL" id="WPIK01000001">
    <property type="protein sequence ID" value="MVN20017.1"/>
    <property type="molecule type" value="Genomic_DNA"/>
</dbReference>
<reference evidence="7 8" key="1">
    <citation type="submission" date="2019-12" db="EMBL/GenBank/DDBJ databases">
        <title>Mucilaginibacter sp. HMF7410 genome sequencing and assembly.</title>
        <authorList>
            <person name="Kang H."/>
            <person name="Cha I."/>
            <person name="Kim H."/>
            <person name="Joh K."/>
        </authorList>
    </citation>
    <scope>NUCLEOTIDE SEQUENCE [LARGE SCALE GENOMIC DNA]</scope>
    <source>
        <strain evidence="7 8">HMF7410</strain>
    </source>
</reference>
<evidence type="ECO:0000313" key="7">
    <source>
        <dbReference type="EMBL" id="MVN20017.1"/>
    </source>
</evidence>
<dbReference type="Gene3D" id="2.160.20.10">
    <property type="entry name" value="Single-stranded right-handed beta-helix, Pectin lyase-like"/>
    <property type="match status" value="1"/>
</dbReference>
<dbReference type="AlphaFoldDB" id="A0A7K1SS09"/>
<proteinExistence type="inferred from homology"/>
<evidence type="ECO:0000256" key="5">
    <source>
        <dbReference type="RuleBase" id="RU000589"/>
    </source>
</evidence>
<keyword evidence="3 5" id="KW-0063">Aspartyl esterase</keyword>
<dbReference type="SUPFAM" id="SSF51126">
    <property type="entry name" value="Pectin lyase-like"/>
    <property type="match status" value="1"/>
</dbReference>
<evidence type="ECO:0000256" key="2">
    <source>
        <dbReference type="ARBA" id="ARBA00022801"/>
    </source>
</evidence>
<comment type="pathway">
    <text evidence="5">Glycan metabolism; pectin degradation; 2-dehydro-3-deoxy-D-gluconate from pectin: step 1/5.</text>
</comment>
<keyword evidence="8" id="KW-1185">Reference proteome</keyword>
<evidence type="ECO:0000259" key="6">
    <source>
        <dbReference type="Pfam" id="PF01095"/>
    </source>
</evidence>
<dbReference type="EC" id="3.1.1.11" evidence="5"/>
<dbReference type="RefSeq" id="WP_157562866.1">
    <property type="nucleotide sequence ID" value="NZ_WPIK01000001.1"/>
</dbReference>
<dbReference type="PANTHER" id="PTHR31321:SF57">
    <property type="entry name" value="PECTINESTERASE 53-RELATED"/>
    <property type="match status" value="1"/>
</dbReference>
<keyword evidence="5" id="KW-0732">Signal</keyword>
<feature type="signal peptide" evidence="5">
    <location>
        <begin position="1"/>
        <end position="23"/>
    </location>
</feature>
<feature type="active site" evidence="4">
    <location>
        <position position="185"/>
    </location>
</feature>
<gene>
    <name evidence="7" type="ORF">GO621_00525</name>
</gene>
<comment type="caution">
    <text evidence="7">The sequence shown here is derived from an EMBL/GenBank/DDBJ whole genome shotgun (WGS) entry which is preliminary data.</text>
</comment>
<dbReference type="GO" id="GO:0042545">
    <property type="term" value="P:cell wall modification"/>
    <property type="evidence" value="ECO:0007669"/>
    <property type="project" value="UniProtKB-UniRule"/>
</dbReference>
<feature type="domain" description="Pectinesterase catalytic" evidence="6">
    <location>
        <begin position="29"/>
        <end position="316"/>
    </location>
</feature>
<dbReference type="InterPro" id="IPR012334">
    <property type="entry name" value="Pectin_lyas_fold"/>
</dbReference>
<feature type="chain" id="PRO_5029936737" description="Pectinesterase" evidence="5">
    <location>
        <begin position="24"/>
        <end position="321"/>
    </location>
</feature>
<dbReference type="FunFam" id="2.160.20.10:FF:000052">
    <property type="entry name" value="Pectinesterase"/>
    <property type="match status" value="1"/>
</dbReference>
<dbReference type="InterPro" id="IPR033131">
    <property type="entry name" value="Pectinesterase_Asp_AS"/>
</dbReference>
<dbReference type="PROSITE" id="PS00503">
    <property type="entry name" value="PECTINESTERASE_2"/>
    <property type="match status" value="1"/>
</dbReference>
<dbReference type="UniPathway" id="UPA00545">
    <property type="reaction ID" value="UER00823"/>
</dbReference>